<dbReference type="InterPro" id="IPR005662">
    <property type="entry name" value="GTPase_Era-like"/>
</dbReference>
<dbReference type="InterPro" id="IPR027417">
    <property type="entry name" value="P-loop_NTPase"/>
</dbReference>
<dbReference type="GO" id="GO:0005829">
    <property type="term" value="C:cytosol"/>
    <property type="evidence" value="ECO:0007669"/>
    <property type="project" value="TreeGrafter"/>
</dbReference>
<sequence>MSAPSLAGEARGLPSLLREVRGALECLAFPLALPTSVEARGSAEAARGQLNDYILPRLASLDAPLVAVVGGSTGAGKSTLVNALVGRSVSVAGAVRPTTRQPLLLHHPDDGAWFDDARILPTLSRVRLAGDDGPVEASSGTAAFGSPSIPSSTSEPRSGLHQAAGADTLLLRPVPTLPPGLALLDAPDVDSIADENRRLAGQLLAAADLWIFVTTANRYADAVPWKLLAEAGRRDVLVAVVLDRVPPGVEEEIRGDLLTLLAAENLGHAPIFVIPEVRLDASRMLPSDVVEPIMRWLQALAADAEGRRDIARRTVRGATRALAARIEAIAVAAEQEQSVGDALRAAVDSAYRDALADVLAATEDGRLLRGEVLARWQDFVGTGEFMRGLETRIGWARDRVSAFFTGRPAPASTVAEAIGSGLQTVIVEQAARADEATRRRWRSDQAGAVLLHGVPAWRADDFSAAVAGEIRAWQQDLLQLVQAEGADKRFTARMLSFGVNGIAVALMVVVFASTGGLTGGEIGIAGASAIAGQKLLEAVFGDDAVRRLTATARTNLSERVEGLFRHERAPYEVCLAPLAQQTPAESLRVLARRLRTALPAGQPSDAEDEA</sequence>
<feature type="region of interest" description="Disordered" evidence="1">
    <location>
        <begin position="137"/>
        <end position="161"/>
    </location>
</feature>
<dbReference type="GO" id="GO:0000028">
    <property type="term" value="P:ribosomal small subunit assembly"/>
    <property type="evidence" value="ECO:0007669"/>
    <property type="project" value="TreeGrafter"/>
</dbReference>
<dbReference type="GO" id="GO:0005525">
    <property type="term" value="F:GTP binding"/>
    <property type="evidence" value="ECO:0007669"/>
    <property type="project" value="InterPro"/>
</dbReference>
<accession>A0A3A5M6A1</accession>
<organism evidence="3 4">
    <name type="scientific">Arthrobacter cheniae</name>
    <dbReference type="NCBI Taxonomy" id="1258888"/>
    <lineage>
        <taxon>Bacteria</taxon>
        <taxon>Bacillati</taxon>
        <taxon>Actinomycetota</taxon>
        <taxon>Actinomycetes</taxon>
        <taxon>Micrococcales</taxon>
        <taxon>Micrococcaceae</taxon>
        <taxon>Arthrobacter</taxon>
    </lineage>
</organism>
<dbReference type="OrthoDB" id="207675at2"/>
<protein>
    <submittedName>
        <fullName evidence="3">ABC transporter</fullName>
    </submittedName>
</protein>
<reference evidence="3 4" key="1">
    <citation type="submission" date="2018-09" db="EMBL/GenBank/DDBJ databases">
        <title>Novel species of Arthrobacter.</title>
        <authorList>
            <person name="Liu Q."/>
            <person name="Xin Y.-H."/>
        </authorList>
    </citation>
    <scope>NUCLEOTIDE SEQUENCE [LARGE SCALE GENOMIC DNA]</scope>
    <source>
        <strain evidence="3 4">Hz2</strain>
    </source>
</reference>
<comment type="caution">
    <text evidence="3">The sequence shown here is derived from an EMBL/GenBank/DDBJ whole genome shotgun (WGS) entry which is preliminary data.</text>
</comment>
<dbReference type="Pfam" id="PF00350">
    <property type="entry name" value="Dynamin_N"/>
    <property type="match status" value="1"/>
</dbReference>
<dbReference type="EMBL" id="QZVT01000002">
    <property type="protein sequence ID" value="RJT82054.1"/>
    <property type="molecule type" value="Genomic_DNA"/>
</dbReference>
<dbReference type="InterPro" id="IPR045063">
    <property type="entry name" value="Dynamin_N"/>
</dbReference>
<dbReference type="PANTHER" id="PTHR42698">
    <property type="entry name" value="GTPASE ERA"/>
    <property type="match status" value="1"/>
</dbReference>
<dbReference type="PANTHER" id="PTHR42698:SF1">
    <property type="entry name" value="GTPASE ERA, MITOCHONDRIAL"/>
    <property type="match status" value="1"/>
</dbReference>
<dbReference type="Gene3D" id="3.40.50.300">
    <property type="entry name" value="P-loop containing nucleotide triphosphate hydrolases"/>
    <property type="match status" value="1"/>
</dbReference>
<evidence type="ECO:0000256" key="1">
    <source>
        <dbReference type="SAM" id="MobiDB-lite"/>
    </source>
</evidence>
<proteinExistence type="predicted"/>
<keyword evidence="4" id="KW-1185">Reference proteome</keyword>
<dbReference type="GO" id="GO:0019843">
    <property type="term" value="F:rRNA binding"/>
    <property type="evidence" value="ECO:0007669"/>
    <property type="project" value="TreeGrafter"/>
</dbReference>
<evidence type="ECO:0000313" key="4">
    <source>
        <dbReference type="Proteomes" id="UP000272560"/>
    </source>
</evidence>
<dbReference type="GO" id="GO:0043024">
    <property type="term" value="F:ribosomal small subunit binding"/>
    <property type="evidence" value="ECO:0007669"/>
    <property type="project" value="TreeGrafter"/>
</dbReference>
<evidence type="ECO:0000259" key="2">
    <source>
        <dbReference type="Pfam" id="PF00350"/>
    </source>
</evidence>
<gene>
    <name evidence="3" type="ORF">D6T63_04775</name>
</gene>
<dbReference type="RefSeq" id="WP_120147872.1">
    <property type="nucleotide sequence ID" value="NZ_QZVT01000002.1"/>
</dbReference>
<evidence type="ECO:0000313" key="3">
    <source>
        <dbReference type="EMBL" id="RJT82054.1"/>
    </source>
</evidence>
<name>A0A3A5M6A1_9MICC</name>
<dbReference type="SUPFAM" id="SSF52540">
    <property type="entry name" value="P-loop containing nucleoside triphosphate hydrolases"/>
    <property type="match status" value="1"/>
</dbReference>
<feature type="domain" description="Dynamin N-terminal" evidence="2">
    <location>
        <begin position="68"/>
        <end position="230"/>
    </location>
</feature>
<dbReference type="AlphaFoldDB" id="A0A3A5M6A1"/>
<dbReference type="Proteomes" id="UP000272560">
    <property type="component" value="Unassembled WGS sequence"/>
</dbReference>